<protein>
    <recommendedName>
        <fullName evidence="5">Ubiquinone biosynthesis O-methyltransferase</fullName>
    </recommendedName>
    <alternativeName>
        <fullName evidence="5">2-polyprenyl-6-hydroxyphenol methylase</fullName>
        <ecNumber evidence="5">2.1.1.222</ecNumber>
    </alternativeName>
    <alternativeName>
        <fullName evidence="5">3-demethylubiquinone 3-O-methyltransferase</fullName>
        <ecNumber evidence="5">2.1.1.64</ecNumber>
    </alternativeName>
</protein>
<feature type="binding site" evidence="5">
    <location>
        <position position="69"/>
    </location>
    <ligand>
        <name>S-adenosyl-L-methionine</name>
        <dbReference type="ChEBI" id="CHEBI:59789"/>
    </ligand>
</feature>
<evidence type="ECO:0000256" key="5">
    <source>
        <dbReference type="HAMAP-Rule" id="MF_00472"/>
    </source>
</evidence>
<dbReference type="Pfam" id="PF13489">
    <property type="entry name" value="Methyltransf_23"/>
    <property type="match status" value="1"/>
</dbReference>
<dbReference type="HAMAP" id="MF_00472">
    <property type="entry name" value="UbiG"/>
    <property type="match status" value="1"/>
</dbReference>
<evidence type="ECO:0000313" key="7">
    <source>
        <dbReference type="Proteomes" id="UP000319897"/>
    </source>
</evidence>
<comment type="similarity">
    <text evidence="5">Belongs to the methyltransferase superfamily. UbiG/COQ3 family.</text>
</comment>
<evidence type="ECO:0000256" key="2">
    <source>
        <dbReference type="ARBA" id="ARBA00022679"/>
    </source>
</evidence>
<dbReference type="PANTHER" id="PTHR43464">
    <property type="entry name" value="METHYLTRANSFERASE"/>
    <property type="match status" value="1"/>
</dbReference>
<evidence type="ECO:0000256" key="3">
    <source>
        <dbReference type="ARBA" id="ARBA00022688"/>
    </source>
</evidence>
<dbReference type="OrthoDB" id="9801538at2"/>
<feature type="binding site" evidence="5">
    <location>
        <position position="134"/>
    </location>
    <ligand>
        <name>S-adenosyl-L-methionine</name>
        <dbReference type="ChEBI" id="CHEBI:59789"/>
    </ligand>
</feature>
<feature type="binding site" evidence="5">
    <location>
        <position position="38"/>
    </location>
    <ligand>
        <name>S-adenosyl-L-methionine</name>
        <dbReference type="ChEBI" id="CHEBI:59789"/>
    </ligand>
</feature>
<dbReference type="PANTHER" id="PTHR43464:SF19">
    <property type="entry name" value="UBIQUINONE BIOSYNTHESIS O-METHYLTRANSFERASE, MITOCHONDRIAL"/>
    <property type="match status" value="1"/>
</dbReference>
<dbReference type="GO" id="GO:0061542">
    <property type="term" value="F:3-demethylubiquinol 3-O-methyltransferase activity"/>
    <property type="evidence" value="ECO:0007669"/>
    <property type="project" value="UniProtKB-UniRule"/>
</dbReference>
<dbReference type="InterPro" id="IPR029063">
    <property type="entry name" value="SAM-dependent_MTases_sf"/>
</dbReference>
<dbReference type="EC" id="2.1.1.222" evidence="5"/>
<keyword evidence="4 5" id="KW-0949">S-adenosyl-L-methionine</keyword>
<dbReference type="GO" id="GO:0010420">
    <property type="term" value="F:polyprenyldihydroxybenzoate methyltransferase activity"/>
    <property type="evidence" value="ECO:0007669"/>
    <property type="project" value="InterPro"/>
</dbReference>
<dbReference type="SUPFAM" id="SSF53335">
    <property type="entry name" value="S-adenosyl-L-methionine-dependent methyltransferases"/>
    <property type="match status" value="1"/>
</dbReference>
<dbReference type="GO" id="GO:0032259">
    <property type="term" value="P:methylation"/>
    <property type="evidence" value="ECO:0007669"/>
    <property type="project" value="UniProtKB-KW"/>
</dbReference>
<keyword evidence="3 5" id="KW-0831">Ubiquinone biosynthesis</keyword>
<dbReference type="AlphaFoldDB" id="A0A501XEY7"/>
<accession>A0A501XEY7</accession>
<dbReference type="CDD" id="cd02440">
    <property type="entry name" value="AdoMet_MTases"/>
    <property type="match status" value="1"/>
</dbReference>
<comment type="pathway">
    <text evidence="5">Cofactor biosynthesis; ubiquinone biosynthesis.</text>
</comment>
<sequence length="244" mass="26342">MQQTTQNAENIALFAGLAADWWNPEGSSRLLHRINPTRLGFIRDSLVHHFGLDPRKRRALEGLSALDIGCGAGLVTEPLARMGADTQGLDAGADLIEAARAHAAAQQLPIRYTAADITDFAPAHKGRFDIVTCLEVVEHVADIPAFLAALASLLKPGGLLIFSTPNRTPLSWAVLIAGAEKITRMIPDGGHDWHKFLTPDELTRYLAEAGLKVETLKGLNWSPAKGFHISDDVSITYIGTAVRV</sequence>
<comment type="function">
    <text evidence="5">O-methyltransferase that catalyzes the 2 O-methylation steps in the ubiquinone biosynthetic pathway.</text>
</comment>
<keyword evidence="1 5" id="KW-0489">Methyltransferase</keyword>
<gene>
    <name evidence="5 6" type="primary">ubiG</name>
    <name evidence="6" type="ORF">FJQ54_14875</name>
</gene>
<comment type="catalytic activity">
    <reaction evidence="5">
        <text>a 3-demethylubiquinol + S-adenosyl-L-methionine = a ubiquinol + S-adenosyl-L-homocysteine + H(+)</text>
        <dbReference type="Rhea" id="RHEA:44380"/>
        <dbReference type="Rhea" id="RHEA-COMP:9566"/>
        <dbReference type="Rhea" id="RHEA-COMP:10914"/>
        <dbReference type="ChEBI" id="CHEBI:15378"/>
        <dbReference type="ChEBI" id="CHEBI:17976"/>
        <dbReference type="ChEBI" id="CHEBI:57856"/>
        <dbReference type="ChEBI" id="CHEBI:59789"/>
        <dbReference type="ChEBI" id="CHEBI:84422"/>
        <dbReference type="EC" id="2.1.1.64"/>
    </reaction>
</comment>
<dbReference type="Proteomes" id="UP000319897">
    <property type="component" value="Unassembled WGS sequence"/>
</dbReference>
<dbReference type="InterPro" id="IPR010233">
    <property type="entry name" value="UbiG_MeTrfase"/>
</dbReference>
<proteinExistence type="inferred from homology"/>
<evidence type="ECO:0000256" key="4">
    <source>
        <dbReference type="ARBA" id="ARBA00022691"/>
    </source>
</evidence>
<dbReference type="RefSeq" id="WP_140929211.1">
    <property type="nucleotide sequence ID" value="NZ_VFSU01000032.1"/>
</dbReference>
<comment type="catalytic activity">
    <reaction evidence="5">
        <text>a 3-(all-trans-polyprenyl)benzene-1,2-diol + S-adenosyl-L-methionine = a 2-methoxy-6-(all-trans-polyprenyl)phenol + S-adenosyl-L-homocysteine + H(+)</text>
        <dbReference type="Rhea" id="RHEA:31411"/>
        <dbReference type="Rhea" id="RHEA-COMP:9550"/>
        <dbReference type="Rhea" id="RHEA-COMP:9551"/>
        <dbReference type="ChEBI" id="CHEBI:15378"/>
        <dbReference type="ChEBI" id="CHEBI:57856"/>
        <dbReference type="ChEBI" id="CHEBI:59789"/>
        <dbReference type="ChEBI" id="CHEBI:62729"/>
        <dbReference type="ChEBI" id="CHEBI:62731"/>
        <dbReference type="EC" id="2.1.1.222"/>
    </reaction>
</comment>
<name>A0A501XEY7_9SPHN</name>
<keyword evidence="7" id="KW-1185">Reference proteome</keyword>
<comment type="caution">
    <text evidence="6">The sequence shown here is derived from an EMBL/GenBank/DDBJ whole genome shotgun (WGS) entry which is preliminary data.</text>
</comment>
<dbReference type="EC" id="2.1.1.64" evidence="5"/>
<dbReference type="NCBIfam" id="TIGR01983">
    <property type="entry name" value="UbiG"/>
    <property type="match status" value="1"/>
</dbReference>
<dbReference type="GO" id="GO:0102208">
    <property type="term" value="F:2-polyprenyl-6-hydroxyphenol methylase activity"/>
    <property type="evidence" value="ECO:0007669"/>
    <property type="project" value="UniProtKB-EC"/>
</dbReference>
<evidence type="ECO:0000313" key="6">
    <source>
        <dbReference type="EMBL" id="TPE59076.1"/>
    </source>
</evidence>
<dbReference type="Gene3D" id="3.40.50.150">
    <property type="entry name" value="Vaccinia Virus protein VP39"/>
    <property type="match status" value="1"/>
</dbReference>
<reference evidence="6 7" key="1">
    <citation type="submission" date="2019-06" db="EMBL/GenBank/DDBJ databases">
        <authorList>
            <person name="Lee I."/>
            <person name="Jang G.I."/>
            <person name="Hwang C.Y."/>
        </authorList>
    </citation>
    <scope>NUCLEOTIDE SEQUENCE [LARGE SCALE GENOMIC DNA]</scope>
    <source>
        <strain evidence="6 7">PAMC 28131</strain>
    </source>
</reference>
<dbReference type="UniPathway" id="UPA00232"/>
<evidence type="ECO:0000256" key="1">
    <source>
        <dbReference type="ARBA" id="ARBA00022603"/>
    </source>
</evidence>
<organism evidence="6 7">
    <name type="scientific">Sandaracinobacter neustonicus</name>
    <dbReference type="NCBI Taxonomy" id="1715348"/>
    <lineage>
        <taxon>Bacteria</taxon>
        <taxon>Pseudomonadati</taxon>
        <taxon>Pseudomonadota</taxon>
        <taxon>Alphaproteobacteria</taxon>
        <taxon>Sphingomonadales</taxon>
        <taxon>Sphingosinicellaceae</taxon>
        <taxon>Sandaracinobacter</taxon>
    </lineage>
</organism>
<dbReference type="EMBL" id="VFSU01000032">
    <property type="protein sequence ID" value="TPE59076.1"/>
    <property type="molecule type" value="Genomic_DNA"/>
</dbReference>
<keyword evidence="2 5" id="KW-0808">Transferase</keyword>
<feature type="binding site" evidence="5">
    <location>
        <position position="90"/>
    </location>
    <ligand>
        <name>S-adenosyl-L-methionine</name>
        <dbReference type="ChEBI" id="CHEBI:59789"/>
    </ligand>
</feature>